<accession>A0A0E9S887</accession>
<organism evidence="1">
    <name type="scientific">Anguilla anguilla</name>
    <name type="common">European freshwater eel</name>
    <name type="synonym">Muraena anguilla</name>
    <dbReference type="NCBI Taxonomy" id="7936"/>
    <lineage>
        <taxon>Eukaryota</taxon>
        <taxon>Metazoa</taxon>
        <taxon>Chordata</taxon>
        <taxon>Craniata</taxon>
        <taxon>Vertebrata</taxon>
        <taxon>Euteleostomi</taxon>
        <taxon>Actinopterygii</taxon>
        <taxon>Neopterygii</taxon>
        <taxon>Teleostei</taxon>
        <taxon>Anguilliformes</taxon>
        <taxon>Anguillidae</taxon>
        <taxon>Anguilla</taxon>
    </lineage>
</organism>
<sequence>MNLYSCVARPSERGRERAQNVCGYYYFFPQKIFQAK</sequence>
<evidence type="ECO:0000313" key="1">
    <source>
        <dbReference type="EMBL" id="JAH37476.1"/>
    </source>
</evidence>
<dbReference type="AlphaFoldDB" id="A0A0E9S887"/>
<dbReference type="EMBL" id="GBXM01071101">
    <property type="protein sequence ID" value="JAH37476.1"/>
    <property type="molecule type" value="Transcribed_RNA"/>
</dbReference>
<proteinExistence type="predicted"/>
<name>A0A0E9S887_ANGAN</name>
<protein>
    <submittedName>
        <fullName evidence="1">Uncharacterized protein</fullName>
    </submittedName>
</protein>
<reference evidence="1" key="2">
    <citation type="journal article" date="2015" name="Fish Shellfish Immunol.">
        <title>Early steps in the European eel (Anguilla anguilla)-Vibrio vulnificus interaction in the gills: Role of the RtxA13 toxin.</title>
        <authorList>
            <person name="Callol A."/>
            <person name="Pajuelo D."/>
            <person name="Ebbesson L."/>
            <person name="Teles M."/>
            <person name="MacKenzie S."/>
            <person name="Amaro C."/>
        </authorList>
    </citation>
    <scope>NUCLEOTIDE SEQUENCE</scope>
</reference>
<reference evidence="1" key="1">
    <citation type="submission" date="2014-11" db="EMBL/GenBank/DDBJ databases">
        <authorList>
            <person name="Amaro Gonzalez C."/>
        </authorList>
    </citation>
    <scope>NUCLEOTIDE SEQUENCE</scope>
</reference>